<keyword evidence="3 6" id="KW-0378">Hydrolase</keyword>
<dbReference type="Pfam" id="PF08386">
    <property type="entry name" value="Abhydrolase_4"/>
    <property type="match status" value="1"/>
</dbReference>
<dbReference type="SUPFAM" id="SSF53474">
    <property type="entry name" value="alpha/beta-Hydrolases"/>
    <property type="match status" value="1"/>
</dbReference>
<reference evidence="6 7" key="1">
    <citation type="submission" date="2019-09" db="EMBL/GenBank/DDBJ databases">
        <title>Genome Sequences of Streptomyces kaniharaensis ATCC 21070.</title>
        <authorList>
            <person name="Zhu W."/>
            <person name="De Crecy-Lagard V."/>
            <person name="Richards N.G."/>
        </authorList>
    </citation>
    <scope>NUCLEOTIDE SEQUENCE [LARGE SCALE GENOMIC DNA]</scope>
    <source>
        <strain evidence="6 7">SF-557</strain>
    </source>
</reference>
<feature type="domain" description="Peptidase S33 tripeptidyl aminopeptidase-like C-terminal" evidence="5">
    <location>
        <begin position="340"/>
        <end position="439"/>
    </location>
</feature>
<dbReference type="GO" id="GO:0016787">
    <property type="term" value="F:hydrolase activity"/>
    <property type="evidence" value="ECO:0007669"/>
    <property type="project" value="UniProtKB-KW"/>
</dbReference>
<feature type="domain" description="AB hydrolase-1" evidence="4">
    <location>
        <begin position="34"/>
        <end position="217"/>
    </location>
</feature>
<sequence length="445" mass="48471">MAVPRDWHHPGTGADLTIAVSRHRAGDPAKRKGTLLMAAGGPGGTGLMRPMNLANGAPKVAAAYDIVSFDQRGVGESTRAVCQTPEEFQEFLAGDYRDQSPEAIDRVVANAQKLAAGCQERSGDLLPYLTTEQTAHDIDLFRALLGEKKISYYGPSYASMIGAYYGTLFPHRVERMVLDSNIGFEGTWEQFELGQPMSFQRRFDEDFVPWLAARDSTYHWGSTPEEVHAHWEQRRAALHDDPITAGTLTIGPNQLDNGAIGAIYGEANFPILAQALTAVDNWQGADPAARTLAGKVFGHYLSPEFLAEYFSVTCADTPWTRDMDTWIERGAENTARWPLVGARTLAFSAVCAAWPTAPAPKVKVTGAHLPTVLMLNSVHDPATYYEAALGAHRALRGSRLVTVAGNGDHGQYPSANTCVTDVVERYLLDDRAPEHDLTCQSPKAS</sequence>
<dbReference type="Pfam" id="PF00561">
    <property type="entry name" value="Abhydrolase_1"/>
    <property type="match status" value="1"/>
</dbReference>
<dbReference type="InterPro" id="IPR000073">
    <property type="entry name" value="AB_hydrolase_1"/>
</dbReference>
<dbReference type="Gene3D" id="3.40.50.1820">
    <property type="entry name" value="alpha/beta hydrolase"/>
    <property type="match status" value="1"/>
</dbReference>
<dbReference type="PANTHER" id="PTHR43248:SF29">
    <property type="entry name" value="TRIPEPTIDYL AMINOPEPTIDASE"/>
    <property type="match status" value="1"/>
</dbReference>
<evidence type="ECO:0000259" key="4">
    <source>
        <dbReference type="Pfam" id="PF00561"/>
    </source>
</evidence>
<proteinExistence type="inferred from homology"/>
<gene>
    <name evidence="6" type="ORF">F7Q99_37510</name>
</gene>
<dbReference type="InterPro" id="IPR029058">
    <property type="entry name" value="AB_hydrolase_fold"/>
</dbReference>
<name>A0A6N7L4F0_9ACTN</name>
<dbReference type="EMBL" id="WBOF01000006">
    <property type="protein sequence ID" value="MQS17737.1"/>
    <property type="molecule type" value="Genomic_DNA"/>
</dbReference>
<accession>A0A6N7L4F0</accession>
<evidence type="ECO:0000256" key="1">
    <source>
        <dbReference type="ARBA" id="ARBA00010088"/>
    </source>
</evidence>
<keyword evidence="2" id="KW-0732">Signal</keyword>
<dbReference type="Proteomes" id="UP000450000">
    <property type="component" value="Unassembled WGS sequence"/>
</dbReference>
<evidence type="ECO:0000313" key="7">
    <source>
        <dbReference type="Proteomes" id="UP000450000"/>
    </source>
</evidence>
<keyword evidence="7" id="KW-1185">Reference proteome</keyword>
<dbReference type="PANTHER" id="PTHR43248">
    <property type="entry name" value="2-SUCCINYL-6-HYDROXY-2,4-CYCLOHEXADIENE-1-CARBOXYLATE SYNTHASE"/>
    <property type="match status" value="1"/>
</dbReference>
<evidence type="ECO:0000259" key="5">
    <source>
        <dbReference type="Pfam" id="PF08386"/>
    </source>
</evidence>
<dbReference type="InterPro" id="IPR051601">
    <property type="entry name" value="Serine_prot/Carboxylest_S33"/>
</dbReference>
<dbReference type="AlphaFoldDB" id="A0A6N7L4F0"/>
<comment type="similarity">
    <text evidence="1">Belongs to the peptidase S33 family.</text>
</comment>
<evidence type="ECO:0000256" key="2">
    <source>
        <dbReference type="ARBA" id="ARBA00022729"/>
    </source>
</evidence>
<dbReference type="OrthoDB" id="4273853at2"/>
<evidence type="ECO:0000256" key="3">
    <source>
        <dbReference type="ARBA" id="ARBA00022801"/>
    </source>
</evidence>
<dbReference type="InterPro" id="IPR013595">
    <property type="entry name" value="Pept_S33_TAP-like_C"/>
</dbReference>
<evidence type="ECO:0000313" key="6">
    <source>
        <dbReference type="EMBL" id="MQS17737.1"/>
    </source>
</evidence>
<protein>
    <submittedName>
        <fullName evidence="6">Alpha/beta hydrolase</fullName>
    </submittedName>
</protein>
<comment type="caution">
    <text evidence="6">The sequence shown here is derived from an EMBL/GenBank/DDBJ whole genome shotgun (WGS) entry which is preliminary data.</text>
</comment>
<organism evidence="6 7">
    <name type="scientific">Streptomyces kaniharaensis</name>
    <dbReference type="NCBI Taxonomy" id="212423"/>
    <lineage>
        <taxon>Bacteria</taxon>
        <taxon>Bacillati</taxon>
        <taxon>Actinomycetota</taxon>
        <taxon>Actinomycetes</taxon>
        <taxon>Kitasatosporales</taxon>
        <taxon>Streptomycetaceae</taxon>
        <taxon>Streptomyces</taxon>
    </lineage>
</organism>